<organism evidence="1 2">
    <name type="scientific">Ponticoccus alexandrii</name>
    <dbReference type="NCBI Taxonomy" id="1943633"/>
    <lineage>
        <taxon>Bacteria</taxon>
        <taxon>Pseudomonadati</taxon>
        <taxon>Pseudomonadota</taxon>
        <taxon>Alphaproteobacteria</taxon>
        <taxon>Rhodobacterales</taxon>
        <taxon>Roseobacteraceae</taxon>
        <taxon>Ponticoccus</taxon>
    </lineage>
</organism>
<dbReference type="EMBL" id="CP047166">
    <property type="protein sequence ID" value="QRF68329.1"/>
    <property type="molecule type" value="Genomic_DNA"/>
</dbReference>
<keyword evidence="2" id="KW-1185">Reference proteome</keyword>
<evidence type="ECO:0000313" key="2">
    <source>
        <dbReference type="Proteomes" id="UP000596387"/>
    </source>
</evidence>
<dbReference type="PANTHER" id="PTHR42685:SF22">
    <property type="entry name" value="CONDITIONED MEDIUM FACTOR RECEPTOR 1"/>
    <property type="match status" value="1"/>
</dbReference>
<dbReference type="InterPro" id="IPR036188">
    <property type="entry name" value="FAD/NAD-bd_sf"/>
</dbReference>
<dbReference type="Pfam" id="PF12831">
    <property type="entry name" value="FAD_oxidored"/>
    <property type="match status" value="1"/>
</dbReference>
<dbReference type="PANTHER" id="PTHR42685">
    <property type="entry name" value="GERANYLGERANYL DIPHOSPHATE REDUCTASE"/>
    <property type="match status" value="1"/>
</dbReference>
<dbReference type="Proteomes" id="UP000596387">
    <property type="component" value="Chromosome"/>
</dbReference>
<dbReference type="InterPro" id="IPR050407">
    <property type="entry name" value="Geranylgeranyl_reductase"/>
</dbReference>
<dbReference type="NCBIfam" id="TIGR02032">
    <property type="entry name" value="GG-red-SF"/>
    <property type="match status" value="1"/>
</dbReference>
<gene>
    <name evidence="1" type="ORF">GQA70_00195</name>
</gene>
<proteinExistence type="predicted"/>
<dbReference type="PRINTS" id="PR00420">
    <property type="entry name" value="RNGMNOXGNASE"/>
</dbReference>
<sequence>MAGRRDFDLIVRGAGPAGAAAAMTAAKLGLRVALVDRKRFPRDKLCGGGLTGRAMAHHRRIFGTDRPDVPLEVRREFAFHAFGQDLGMTRDAPPIHLAMRRELDHHLVDRALAAGAVDVTGHALDLDLGDPAGPVLFNQTMRLTAPLLIAADGVNSPTANALFGQAFDRDRIGFALEIEHLGADPARPLRIDFGAAEWGYGWQFPKTTGTTVGVGGIMARNPDLKAAMKAYMARLAIPEGARVKGQFLPFGDFRKRPGQGRVLLAGDAAGLVDPITGEGIAHALHSGELAAQTAAQAIREAHPEAALGRYTTALRPIHSGLTMARLLRTIMFRRALRPAFIRSFRESRSLREEYLRLLAGETDYAPLMRKTAMRMPGFAARALFGR</sequence>
<accession>A0ABX7FCW2</accession>
<protein>
    <submittedName>
        <fullName evidence="1">Geranylgeranyl reductase family protein</fullName>
    </submittedName>
</protein>
<reference evidence="1 2" key="1">
    <citation type="submission" date="2019-12" db="EMBL/GenBank/DDBJ databases">
        <title>Complete Genome Sequence of a Quorum-Sensing Bacterium,Rhodobacteraceae bacterium C31, Isolated from a marine microalgae symbiotic bacteria.</title>
        <authorList>
            <person name="Zhang Y."/>
        </authorList>
    </citation>
    <scope>NUCLEOTIDE SEQUENCE [LARGE SCALE GENOMIC DNA]</scope>
    <source>
        <strain evidence="1 2">C31</strain>
    </source>
</reference>
<evidence type="ECO:0000313" key="1">
    <source>
        <dbReference type="EMBL" id="QRF68329.1"/>
    </source>
</evidence>
<dbReference type="SUPFAM" id="SSF51905">
    <property type="entry name" value="FAD/NAD(P)-binding domain"/>
    <property type="match status" value="1"/>
</dbReference>
<dbReference type="InterPro" id="IPR011777">
    <property type="entry name" value="Geranylgeranyl_Rdtase_fam"/>
</dbReference>
<dbReference type="Gene3D" id="3.50.50.60">
    <property type="entry name" value="FAD/NAD(P)-binding domain"/>
    <property type="match status" value="1"/>
</dbReference>
<name>A0ABX7FCW2_9RHOB</name>